<dbReference type="OrthoDB" id="9799098at2"/>
<name>D4H1C6_DENA2</name>
<accession>D4H1C6</accession>
<dbReference type="PaxDb" id="522772-Dacet_0068"/>
<dbReference type="Proteomes" id="UP000002012">
    <property type="component" value="Chromosome"/>
</dbReference>
<dbReference type="PROSITE" id="PS51257">
    <property type="entry name" value="PROKAR_LIPOPROTEIN"/>
    <property type="match status" value="1"/>
</dbReference>
<gene>
    <name evidence="1" type="ordered locus">Dacet_0068</name>
</gene>
<proteinExistence type="predicted"/>
<dbReference type="EMBL" id="CP001968">
    <property type="protein sequence ID" value="ADD66874.1"/>
    <property type="molecule type" value="Genomic_DNA"/>
</dbReference>
<evidence type="ECO:0000313" key="2">
    <source>
        <dbReference type="Proteomes" id="UP000002012"/>
    </source>
</evidence>
<evidence type="ECO:0008006" key="3">
    <source>
        <dbReference type="Google" id="ProtNLM"/>
    </source>
</evidence>
<dbReference type="KEGG" id="dap:Dacet_0068"/>
<reference evidence="1 2" key="1">
    <citation type="journal article" date="2010" name="Stand. Genomic Sci.">
        <title>Complete genome sequence of Denitrovibrio acetiphilus type strain (N2460).</title>
        <authorList>
            <person name="Kiss H."/>
            <person name="Lang E."/>
            <person name="Lapidus A."/>
            <person name="Copeland A."/>
            <person name="Nolan M."/>
            <person name="Glavina Del Rio T."/>
            <person name="Chen F."/>
            <person name="Lucas S."/>
            <person name="Tice H."/>
            <person name="Cheng J.F."/>
            <person name="Han C."/>
            <person name="Goodwin L."/>
            <person name="Pitluck S."/>
            <person name="Liolios K."/>
            <person name="Pati A."/>
            <person name="Ivanova N."/>
            <person name="Mavromatis K."/>
            <person name="Chen A."/>
            <person name="Palaniappan K."/>
            <person name="Land M."/>
            <person name="Hauser L."/>
            <person name="Chang Y.J."/>
            <person name="Jeffries C.D."/>
            <person name="Detter J.C."/>
            <person name="Brettin T."/>
            <person name="Spring S."/>
            <person name="Rohde M."/>
            <person name="Goker M."/>
            <person name="Woyke T."/>
            <person name="Bristow J."/>
            <person name="Eisen J.A."/>
            <person name="Markowitz V."/>
            <person name="Hugenholtz P."/>
            <person name="Kyrpides N.C."/>
            <person name="Klenk H.P."/>
        </authorList>
    </citation>
    <scope>NUCLEOTIDE SEQUENCE [LARGE SCALE GENOMIC DNA]</scope>
    <source>
        <strain evidence="2">DSM 12809 / NBRC 114555 / N2460</strain>
    </source>
</reference>
<dbReference type="AlphaFoldDB" id="D4H1C6"/>
<dbReference type="InParanoid" id="D4H1C6"/>
<keyword evidence="2" id="KW-1185">Reference proteome</keyword>
<evidence type="ECO:0000313" key="1">
    <source>
        <dbReference type="EMBL" id="ADD66874.1"/>
    </source>
</evidence>
<dbReference type="STRING" id="522772.Dacet_0068"/>
<dbReference type="eggNOG" id="ENOG5030VYK">
    <property type="taxonomic scope" value="Bacteria"/>
</dbReference>
<dbReference type="HOGENOM" id="CLU_1341442_0_0_0"/>
<organism evidence="1 2">
    <name type="scientific">Denitrovibrio acetiphilus (strain DSM 12809 / NBRC 114555 / N2460)</name>
    <dbReference type="NCBI Taxonomy" id="522772"/>
    <lineage>
        <taxon>Bacteria</taxon>
        <taxon>Pseudomonadati</taxon>
        <taxon>Deferribacterota</taxon>
        <taxon>Deferribacteres</taxon>
        <taxon>Deferribacterales</taxon>
        <taxon>Geovibrionaceae</taxon>
        <taxon>Denitrovibrio</taxon>
    </lineage>
</organism>
<dbReference type="RefSeq" id="WP_013009422.1">
    <property type="nucleotide sequence ID" value="NC_013943.1"/>
</dbReference>
<sequence precursor="true">MKLYRRTDIRSVLFLCALFLLSACTQKNIILSVPKDLTQKVSSANRSVCAYKGRVSIIYENGLDDVRFRGFLNKDCDDNFQLKILGLFNSVAYDVSYQGGVLQAFKKDEDVSLEIDYFMRSKGLYNMVSLIRYPHVLIDDSFNVKAVGDEYIMTKGSVTAAAGQDYLLRRISFGDETFSYSYDSGKLSGLTYNTEESNLEIKLR</sequence>
<protein>
    <recommendedName>
        <fullName evidence="3">Lipoprotein</fullName>
    </recommendedName>
</protein>